<proteinExistence type="predicted"/>
<accession>A0A914HZP6</accession>
<dbReference type="AlphaFoldDB" id="A0A914HZP6"/>
<name>A0A914HZP6_GLORO</name>
<dbReference type="WBParaSite" id="Gr19_v10_g5975.t1">
    <property type="protein sequence ID" value="Gr19_v10_g5975.t1"/>
    <property type="gene ID" value="Gr19_v10_g5975"/>
</dbReference>
<protein>
    <submittedName>
        <fullName evidence="2">Uncharacterized protein</fullName>
    </submittedName>
</protein>
<sequence length="68" mass="7825">MLLLGIYQIKSSLVTQFSASSVGQHSHRENIEFTRQSRTFVAKWPLELEELLNALTPTNQFRMDAEKS</sequence>
<keyword evidence="1" id="KW-1185">Reference proteome</keyword>
<organism evidence="1 2">
    <name type="scientific">Globodera rostochiensis</name>
    <name type="common">Golden nematode worm</name>
    <name type="synonym">Heterodera rostochiensis</name>
    <dbReference type="NCBI Taxonomy" id="31243"/>
    <lineage>
        <taxon>Eukaryota</taxon>
        <taxon>Metazoa</taxon>
        <taxon>Ecdysozoa</taxon>
        <taxon>Nematoda</taxon>
        <taxon>Chromadorea</taxon>
        <taxon>Rhabditida</taxon>
        <taxon>Tylenchina</taxon>
        <taxon>Tylenchomorpha</taxon>
        <taxon>Tylenchoidea</taxon>
        <taxon>Heteroderidae</taxon>
        <taxon>Heteroderinae</taxon>
        <taxon>Globodera</taxon>
    </lineage>
</organism>
<evidence type="ECO:0000313" key="2">
    <source>
        <dbReference type="WBParaSite" id="Gr19_v10_g5975.t1"/>
    </source>
</evidence>
<evidence type="ECO:0000313" key="1">
    <source>
        <dbReference type="Proteomes" id="UP000887572"/>
    </source>
</evidence>
<reference evidence="2" key="1">
    <citation type="submission" date="2022-11" db="UniProtKB">
        <authorList>
            <consortium name="WormBaseParasite"/>
        </authorList>
    </citation>
    <scope>IDENTIFICATION</scope>
</reference>
<dbReference type="Proteomes" id="UP000887572">
    <property type="component" value="Unplaced"/>
</dbReference>